<evidence type="ECO:0000256" key="9">
    <source>
        <dbReference type="ARBA" id="ARBA00023001"/>
    </source>
</evidence>
<keyword evidence="7" id="KW-0732">Signal</keyword>
<evidence type="ECO:0000256" key="5">
    <source>
        <dbReference type="ARBA" id="ARBA00012744"/>
    </source>
</evidence>
<dbReference type="PANTHER" id="PTHR42715:SF5">
    <property type="entry name" value="BETA-GLUCOSIDASE M-RELATED"/>
    <property type="match status" value="1"/>
</dbReference>
<protein>
    <recommendedName>
        <fullName evidence="14">Beta-glucosidase cel3A</fullName>
        <ecNumber evidence="5">3.2.1.21</ecNumber>
    </recommendedName>
    <alternativeName>
        <fullName evidence="15">Beta-D-glucoside glucohydrolase cel3A</fullName>
    </alternativeName>
    <alternativeName>
        <fullName evidence="17">Cellobiase cel3A</fullName>
    </alternativeName>
    <alternativeName>
        <fullName evidence="16">Gentiobiase cel3A</fullName>
    </alternativeName>
</protein>
<dbReference type="InterPro" id="IPR026891">
    <property type="entry name" value="Fn3-like"/>
</dbReference>
<keyword evidence="10" id="KW-0325">Glycoprotein</keyword>
<feature type="domain" description="Fibronectin type III-like" evidence="18">
    <location>
        <begin position="576"/>
        <end position="642"/>
    </location>
</feature>
<evidence type="ECO:0000256" key="2">
    <source>
        <dbReference type="ARBA" id="ARBA00004613"/>
    </source>
</evidence>
<sequence length="658" mass="71401">MGAEFRKKGINVHLGPTIGPLGRVVRGGRNWEGFAADAYLAGVMGGASVEGMQSQGVQSCAKHYIANEQETNRMVLDKGESVSSNLDDRTMHEVYLWPFQNAVKAGVVNVMCSYQRVNNSYACSNSKILNGLLKTELGFQGFVVTDWKANFAGPDAAPAGLDMAMPDGTLVMGQQAWGQPLLDAVRNGSVPETRLDDMVTRILSPWFLLNQDSILPNPGIGKIDNVTQPHPIIDARDPSSRPILFQDAVQGHVLVKNTKSTLPLNSPRLISLFGYSAKSPDLFGPSFGSEADGWASGTEPINYDEFFQNTWLMSKNHTRSVIGINGTMIGAAGSAAVAPAVFTAPFESLKVRAARDDTAVFFDFVSAEPAVDPVSDACIVFGNAWASEGYDRPAISDEYTDTLINAVADQCEKTIVVLHNAGIRLADPFITHDNVTAVIYAHLPGRDSGDAIVSLLYGESNPSGKLPYTVAKKSSDYGSLLNPDDPNSTFPQSTFVEGIYLDYKHFEKNNISPRFEFGFGLSYTSFSMSSLDITSPASLPAYPTGAVVSGGQTDLWDTVATVKLDVCNSGPVPGAEVVQLYVYMPGEPVKQLRGFERVMLQPGEVQSVTLELMRRDLSRWDTVAQKWRLDCGRYRVLVGNSSCNLPLQGSVEVWRDEC</sequence>
<dbReference type="GO" id="GO:0030245">
    <property type="term" value="P:cellulose catabolic process"/>
    <property type="evidence" value="ECO:0007669"/>
    <property type="project" value="UniProtKB-KW"/>
</dbReference>
<comment type="catalytic activity">
    <reaction evidence="1">
        <text>Hydrolysis of terminal, non-reducing beta-D-glucosyl residues with release of beta-D-glucose.</text>
        <dbReference type="EC" id="3.2.1.21"/>
    </reaction>
</comment>
<keyword evidence="9" id="KW-0136">Cellulose degradation</keyword>
<evidence type="ECO:0000256" key="7">
    <source>
        <dbReference type="ARBA" id="ARBA00022729"/>
    </source>
</evidence>
<evidence type="ECO:0000313" key="20">
    <source>
        <dbReference type="Proteomes" id="UP000224854"/>
    </source>
</evidence>
<dbReference type="Pfam" id="PF14310">
    <property type="entry name" value="Fn3-like"/>
    <property type="match status" value="1"/>
</dbReference>
<keyword evidence="13" id="KW-0624">Polysaccharide degradation</keyword>
<evidence type="ECO:0000256" key="15">
    <source>
        <dbReference type="ARBA" id="ARBA00078013"/>
    </source>
</evidence>
<dbReference type="Gene3D" id="3.40.50.1700">
    <property type="entry name" value="Glycoside hydrolase family 3 C-terminal domain"/>
    <property type="match status" value="1"/>
</dbReference>
<dbReference type="SUPFAM" id="SSF52279">
    <property type="entry name" value="Beta-D-glucan exohydrolase, C-terminal domain"/>
    <property type="match status" value="1"/>
</dbReference>
<dbReference type="PANTHER" id="PTHR42715">
    <property type="entry name" value="BETA-GLUCOSIDASE"/>
    <property type="match status" value="1"/>
</dbReference>
<dbReference type="Pfam" id="PF01915">
    <property type="entry name" value="Glyco_hydro_3_C"/>
    <property type="match status" value="1"/>
</dbReference>
<comment type="similarity">
    <text evidence="4">Belongs to the glycosyl hydrolase 3 family.</text>
</comment>
<dbReference type="FunFam" id="3.20.20.300:FF:000002">
    <property type="entry name" value="Probable beta-glucosidase"/>
    <property type="match status" value="1"/>
</dbReference>
<evidence type="ECO:0000256" key="16">
    <source>
        <dbReference type="ARBA" id="ARBA00083231"/>
    </source>
</evidence>
<comment type="caution">
    <text evidence="19">The sequence shown here is derived from an EMBL/GenBank/DDBJ whole genome shotgun (WGS) entry which is preliminary data.</text>
</comment>
<reference evidence="19 20" key="1">
    <citation type="submission" date="2017-06" db="EMBL/GenBank/DDBJ databases">
        <title>Ant-infecting Ophiocordyceps genomes reveal a high diversity of potential behavioral manipulation genes and a possible major role for enterotoxins.</title>
        <authorList>
            <person name="De Bekker C."/>
            <person name="Evans H.C."/>
            <person name="Brachmann A."/>
            <person name="Hughes D.P."/>
        </authorList>
    </citation>
    <scope>NUCLEOTIDE SEQUENCE [LARGE SCALE GENOMIC DNA]</scope>
    <source>
        <strain evidence="19 20">1348a</strain>
    </source>
</reference>
<dbReference type="GO" id="GO:0005576">
    <property type="term" value="C:extracellular region"/>
    <property type="evidence" value="ECO:0007669"/>
    <property type="project" value="UniProtKB-SubCell"/>
</dbReference>
<evidence type="ECO:0000259" key="18">
    <source>
        <dbReference type="SMART" id="SM01217"/>
    </source>
</evidence>
<organism evidence="19 20">
    <name type="scientific">Ophiocordyceps australis</name>
    <dbReference type="NCBI Taxonomy" id="1399860"/>
    <lineage>
        <taxon>Eukaryota</taxon>
        <taxon>Fungi</taxon>
        <taxon>Dikarya</taxon>
        <taxon>Ascomycota</taxon>
        <taxon>Pezizomycotina</taxon>
        <taxon>Sordariomycetes</taxon>
        <taxon>Hypocreomycetidae</taxon>
        <taxon>Hypocreales</taxon>
        <taxon>Ophiocordycipitaceae</taxon>
        <taxon>Ophiocordyceps</taxon>
    </lineage>
</organism>
<evidence type="ECO:0000256" key="8">
    <source>
        <dbReference type="ARBA" id="ARBA00022801"/>
    </source>
</evidence>
<accession>A0A2C5YQ96</accession>
<evidence type="ECO:0000256" key="13">
    <source>
        <dbReference type="ARBA" id="ARBA00023326"/>
    </source>
</evidence>
<gene>
    <name evidence="19" type="ORF">CDD82_89</name>
</gene>
<dbReference type="AlphaFoldDB" id="A0A2C5YQ96"/>
<dbReference type="InterPro" id="IPR050288">
    <property type="entry name" value="Cellulose_deg_GH3"/>
</dbReference>
<dbReference type="SMART" id="SM01217">
    <property type="entry name" value="Fn3_like"/>
    <property type="match status" value="1"/>
</dbReference>
<dbReference type="OrthoDB" id="416222at2759"/>
<dbReference type="Gene3D" id="2.60.40.10">
    <property type="entry name" value="Immunoglobulins"/>
    <property type="match status" value="1"/>
</dbReference>
<proteinExistence type="inferred from homology"/>
<evidence type="ECO:0000256" key="12">
    <source>
        <dbReference type="ARBA" id="ARBA00023295"/>
    </source>
</evidence>
<evidence type="ECO:0000256" key="3">
    <source>
        <dbReference type="ARBA" id="ARBA00004987"/>
    </source>
</evidence>
<dbReference type="InterPro" id="IPR036962">
    <property type="entry name" value="Glyco_hydro_3_N_sf"/>
</dbReference>
<dbReference type="InterPro" id="IPR013783">
    <property type="entry name" value="Ig-like_fold"/>
</dbReference>
<dbReference type="Pfam" id="PF00933">
    <property type="entry name" value="Glyco_hydro_3"/>
    <property type="match status" value="1"/>
</dbReference>
<evidence type="ECO:0000256" key="10">
    <source>
        <dbReference type="ARBA" id="ARBA00023180"/>
    </source>
</evidence>
<evidence type="ECO:0000256" key="14">
    <source>
        <dbReference type="ARBA" id="ARBA00070030"/>
    </source>
</evidence>
<comment type="subcellular location">
    <subcellularLocation>
        <location evidence="2">Secreted</location>
    </subcellularLocation>
</comment>
<dbReference type="SUPFAM" id="SSF51445">
    <property type="entry name" value="(Trans)glycosidases"/>
    <property type="match status" value="1"/>
</dbReference>
<dbReference type="InterPro" id="IPR001764">
    <property type="entry name" value="Glyco_hydro_3_N"/>
</dbReference>
<dbReference type="EMBL" id="NJEU01001002">
    <property type="protein sequence ID" value="PHH69081.1"/>
    <property type="molecule type" value="Genomic_DNA"/>
</dbReference>
<dbReference type="Gene3D" id="3.20.20.300">
    <property type="entry name" value="Glycoside hydrolase, family 3, N-terminal domain"/>
    <property type="match status" value="1"/>
</dbReference>
<keyword evidence="6" id="KW-0964">Secreted</keyword>
<keyword evidence="8" id="KW-0378">Hydrolase</keyword>
<evidence type="ECO:0000256" key="4">
    <source>
        <dbReference type="ARBA" id="ARBA00005336"/>
    </source>
</evidence>
<dbReference type="EC" id="3.2.1.21" evidence="5"/>
<evidence type="ECO:0000256" key="1">
    <source>
        <dbReference type="ARBA" id="ARBA00000448"/>
    </source>
</evidence>
<evidence type="ECO:0000313" key="19">
    <source>
        <dbReference type="EMBL" id="PHH69081.1"/>
    </source>
</evidence>
<keyword evidence="20" id="KW-1185">Reference proteome</keyword>
<dbReference type="GO" id="GO:0008422">
    <property type="term" value="F:beta-glucosidase activity"/>
    <property type="evidence" value="ECO:0007669"/>
    <property type="project" value="UniProtKB-EC"/>
</dbReference>
<dbReference type="PRINTS" id="PR00133">
    <property type="entry name" value="GLHYDRLASE3"/>
</dbReference>
<keyword evidence="11" id="KW-0119">Carbohydrate metabolism</keyword>
<evidence type="ECO:0000256" key="11">
    <source>
        <dbReference type="ARBA" id="ARBA00023277"/>
    </source>
</evidence>
<name>A0A2C5YQ96_9HYPO</name>
<evidence type="ECO:0000256" key="17">
    <source>
        <dbReference type="ARBA" id="ARBA00083611"/>
    </source>
</evidence>
<dbReference type="InterPro" id="IPR017853">
    <property type="entry name" value="GH"/>
</dbReference>
<dbReference type="Proteomes" id="UP000224854">
    <property type="component" value="Unassembled WGS sequence"/>
</dbReference>
<evidence type="ECO:0000256" key="6">
    <source>
        <dbReference type="ARBA" id="ARBA00022525"/>
    </source>
</evidence>
<dbReference type="InterPro" id="IPR002772">
    <property type="entry name" value="Glyco_hydro_3_C"/>
</dbReference>
<dbReference type="InterPro" id="IPR036881">
    <property type="entry name" value="Glyco_hydro_3_C_sf"/>
</dbReference>
<keyword evidence="12" id="KW-0326">Glycosidase</keyword>
<comment type="pathway">
    <text evidence="3">Glycan metabolism; cellulose degradation.</text>
</comment>